<dbReference type="Proteomes" id="UP001239522">
    <property type="component" value="Chromosome"/>
</dbReference>
<protein>
    <submittedName>
        <fullName evidence="1">Uncharacterized protein</fullName>
    </submittedName>
</protein>
<dbReference type="RefSeq" id="WP_306054628.1">
    <property type="nucleotide sequence ID" value="NZ_CP120997.1"/>
</dbReference>
<name>A0ABY9HIT9_9ACTN</name>
<accession>A0ABY9HIT9</accession>
<dbReference type="EMBL" id="CP120997">
    <property type="protein sequence ID" value="WLQ34455.1"/>
    <property type="molecule type" value="Genomic_DNA"/>
</dbReference>
<organism evidence="1 2">
    <name type="scientific">Streptomyces castrisilvae</name>
    <dbReference type="NCBI Taxonomy" id="3033811"/>
    <lineage>
        <taxon>Bacteria</taxon>
        <taxon>Bacillati</taxon>
        <taxon>Actinomycetota</taxon>
        <taxon>Actinomycetes</taxon>
        <taxon>Kitasatosporales</taxon>
        <taxon>Streptomycetaceae</taxon>
        <taxon>Streptomyces</taxon>
    </lineage>
</organism>
<evidence type="ECO:0000313" key="2">
    <source>
        <dbReference type="Proteomes" id="UP001239522"/>
    </source>
</evidence>
<sequence length="68" mass="7331">MKSNPPVVTHLWGKPADMAGLTSLAKDRDLDLLARLDAYLAGREEIAAYLTRELGQTPGLEVAPCPRG</sequence>
<evidence type="ECO:0000313" key="1">
    <source>
        <dbReference type="EMBL" id="WLQ34455.1"/>
    </source>
</evidence>
<proteinExistence type="predicted"/>
<keyword evidence="2" id="KW-1185">Reference proteome</keyword>
<gene>
    <name evidence="1" type="ORF">P8A18_13850</name>
</gene>
<reference evidence="1 2" key="1">
    <citation type="submission" date="2023-03" db="EMBL/GenBank/DDBJ databases">
        <title>Isolation and description of six Streptomyces strains from soil environments, able to metabolize different microbial glucans.</title>
        <authorList>
            <person name="Widen T."/>
            <person name="Larsbrink J."/>
        </authorList>
    </citation>
    <scope>NUCLEOTIDE SEQUENCE [LARGE SCALE GENOMIC DNA]</scope>
    <source>
        <strain evidence="1 2">Mut1</strain>
    </source>
</reference>